<dbReference type="EMBL" id="AJYA01000092">
    <property type="protein sequence ID" value="EIM72293.1"/>
    <property type="molecule type" value="Genomic_DNA"/>
</dbReference>
<proteinExistence type="predicted"/>
<protein>
    <submittedName>
        <fullName evidence="2">Uncharacterized protein</fullName>
    </submittedName>
</protein>
<keyword evidence="1" id="KW-1133">Transmembrane helix</keyword>
<comment type="caution">
    <text evidence="2">The sequence shown here is derived from an EMBL/GenBank/DDBJ whole genome shotgun (WGS) entry which is preliminary data.</text>
</comment>
<dbReference type="AlphaFoldDB" id="I5BRU1"/>
<keyword evidence="1" id="KW-0812">Transmembrane</keyword>
<evidence type="ECO:0000313" key="2">
    <source>
        <dbReference type="EMBL" id="EIM72293.1"/>
    </source>
</evidence>
<gene>
    <name evidence="2" type="ORF">A3SI_19877</name>
</gene>
<accession>I5BRU1</accession>
<sequence length="165" mass="19408">MLSFIPLKLICMVQKLISIFVIIVFFFSCQDKKNSDEIVADETIEINLNKGKDFKIDTLFLRDISSTGNGFFRFNNDSIYYFDFKFNTVSIYDKNGRFIDRKLGKGSGPNEIASFKYHNFINGDESVFFGLSYDLSFYSKEFERISIVSLLNFNRRNKNYNEKRF</sequence>
<organism evidence="2 3">
    <name type="scientific">Nitritalea halalkaliphila LW7</name>
    <dbReference type="NCBI Taxonomy" id="1189621"/>
    <lineage>
        <taxon>Bacteria</taxon>
        <taxon>Pseudomonadati</taxon>
        <taxon>Bacteroidota</taxon>
        <taxon>Cytophagia</taxon>
        <taxon>Cytophagales</taxon>
        <taxon>Cyclobacteriaceae</taxon>
        <taxon>Nitritalea</taxon>
    </lineage>
</organism>
<dbReference type="Proteomes" id="UP000005551">
    <property type="component" value="Unassembled WGS sequence"/>
</dbReference>
<keyword evidence="3" id="KW-1185">Reference proteome</keyword>
<reference evidence="2 3" key="1">
    <citation type="submission" date="2012-05" db="EMBL/GenBank/DDBJ databases">
        <title>Genome sequence of Nitritalea halalkaliphila LW7.</title>
        <authorList>
            <person name="Jangir P.K."/>
            <person name="Singh A."/>
            <person name="Shivaji S."/>
            <person name="Sharma R."/>
        </authorList>
    </citation>
    <scope>NUCLEOTIDE SEQUENCE [LARGE SCALE GENOMIC DNA]</scope>
    <source>
        <strain evidence="2 3">LW7</strain>
    </source>
</reference>
<name>I5BRU1_9BACT</name>
<feature type="transmembrane region" description="Helical" evidence="1">
    <location>
        <begin position="7"/>
        <end position="27"/>
    </location>
</feature>
<evidence type="ECO:0000256" key="1">
    <source>
        <dbReference type="SAM" id="Phobius"/>
    </source>
</evidence>
<evidence type="ECO:0000313" key="3">
    <source>
        <dbReference type="Proteomes" id="UP000005551"/>
    </source>
</evidence>
<keyword evidence="1" id="KW-0472">Membrane</keyword>